<protein>
    <recommendedName>
        <fullName evidence="6">Regulatory protein ral2</fullName>
    </recommendedName>
</protein>
<dbReference type="Gene3D" id="3.30.710.10">
    <property type="entry name" value="Potassium Channel Kv1.1, Chain A"/>
    <property type="match status" value="1"/>
</dbReference>
<dbReference type="PANTHER" id="PTHR43503:SF2">
    <property type="entry name" value="NEGATIVE REGULATOR OF SPORULATION MDS3-RELATED"/>
    <property type="match status" value="1"/>
</dbReference>
<organism evidence="4 5">
    <name type="scientific">Mycena venus</name>
    <dbReference type="NCBI Taxonomy" id="2733690"/>
    <lineage>
        <taxon>Eukaryota</taxon>
        <taxon>Fungi</taxon>
        <taxon>Dikarya</taxon>
        <taxon>Basidiomycota</taxon>
        <taxon>Agaricomycotina</taxon>
        <taxon>Agaricomycetes</taxon>
        <taxon>Agaricomycetidae</taxon>
        <taxon>Agaricales</taxon>
        <taxon>Marasmiineae</taxon>
        <taxon>Mycenaceae</taxon>
        <taxon>Mycena</taxon>
    </lineage>
</organism>
<dbReference type="Proteomes" id="UP000620124">
    <property type="component" value="Unassembled WGS sequence"/>
</dbReference>
<proteinExistence type="predicted"/>
<comment type="caution">
    <text evidence="4">The sequence shown here is derived from an EMBL/GenBank/DDBJ whole genome shotgun (WGS) entry which is preliminary data.</text>
</comment>
<dbReference type="EMBL" id="JACAZI010000002">
    <property type="protein sequence ID" value="KAF7368774.1"/>
    <property type="molecule type" value="Genomic_DNA"/>
</dbReference>
<evidence type="ECO:0000256" key="1">
    <source>
        <dbReference type="ARBA" id="ARBA00022441"/>
    </source>
</evidence>
<name>A0A8H6Z0K9_9AGAR</name>
<evidence type="ECO:0000313" key="5">
    <source>
        <dbReference type="Proteomes" id="UP000620124"/>
    </source>
</evidence>
<feature type="compositionally biased region" description="Polar residues" evidence="3">
    <location>
        <begin position="631"/>
        <end position="643"/>
    </location>
</feature>
<dbReference type="InterPro" id="IPR011333">
    <property type="entry name" value="SKP1/BTB/POZ_sf"/>
</dbReference>
<dbReference type="InterPro" id="IPR015915">
    <property type="entry name" value="Kelch-typ_b-propeller"/>
</dbReference>
<dbReference type="GO" id="GO:0005829">
    <property type="term" value="C:cytosol"/>
    <property type="evidence" value="ECO:0007669"/>
    <property type="project" value="TreeGrafter"/>
</dbReference>
<evidence type="ECO:0000256" key="2">
    <source>
        <dbReference type="ARBA" id="ARBA00022737"/>
    </source>
</evidence>
<feature type="compositionally biased region" description="Polar residues" evidence="3">
    <location>
        <begin position="588"/>
        <end position="609"/>
    </location>
</feature>
<gene>
    <name evidence="4" type="ORF">MVEN_00202500</name>
</gene>
<keyword evidence="5" id="KW-1185">Reference proteome</keyword>
<dbReference type="OrthoDB" id="10001928at2759"/>
<evidence type="ECO:0008006" key="6">
    <source>
        <dbReference type="Google" id="ProtNLM"/>
    </source>
</evidence>
<dbReference type="GO" id="GO:0045454">
    <property type="term" value="P:cell redox homeostasis"/>
    <property type="evidence" value="ECO:0007669"/>
    <property type="project" value="TreeGrafter"/>
</dbReference>
<keyword evidence="2" id="KW-0677">Repeat</keyword>
<dbReference type="Pfam" id="PF24681">
    <property type="entry name" value="Kelch_KLHDC2_KLHL20_DRC7"/>
    <property type="match status" value="1"/>
</dbReference>
<evidence type="ECO:0000313" key="4">
    <source>
        <dbReference type="EMBL" id="KAF7368774.1"/>
    </source>
</evidence>
<dbReference type="Gene3D" id="2.120.10.80">
    <property type="entry name" value="Kelch-type beta propeller"/>
    <property type="match status" value="1"/>
</dbReference>
<sequence length="643" mass="71053">MRYEFYSLRRSHDRNTLISDMRSTAEMIIHSRETIGELPPDLIGASTALVGSKLYLFGGSPASTQEPQLLSSLYVLDLELWKWEKIPSASEDHVPSARYFHTMDIWKNHLVVFGGLGHSKPGSTSGQLQALNDVRLFNLSTRRWLRPSRVPVPAMSPMSQVPRPRHAHLSCVSSNHLFIMGGRDFFGVGLDDVCVYDLGKRQWIQRQPHFSAGVDVNHAFAATSQWHIRTPPPDPPLPGGSDTAVRPTPLPYSDRATIKSPCDIHLYNADHLQRKIETFSPLPDGQMQRESFPPPAIEQLPFLRFPSGAILGQTLIVAGNTSAENAEQAGSFGFSIWTLDLETNIAKRVDTGALLKHGSWAKGFLWHEQNKFFVFGKSGGGFVDGAERLVLGWDAVAVVDLEALGIYQPPTLKLDAAAQTLGLVSLAGVSSHRADFDFLCDDGRRIPCSRKIILERWPWFQEQHTRLNGGADASIKHQKRTVEIVITQTSLTLSQSYPVTMALLQYFYSLALGTALQRAPAVLSYLLLISTEFQIPHLRALVGHAMHLALTEVTADGVYEIAASCGCRSLQIRAFRIHTESKDRKKGQGTSTGLRKTGRGRSNSEGTRPSTHKRSGGSPGGSKHAGVPVQRFQSAITFHQQRH</sequence>
<keyword evidence="1" id="KW-0880">Kelch repeat</keyword>
<dbReference type="GO" id="GO:0005739">
    <property type="term" value="C:mitochondrion"/>
    <property type="evidence" value="ECO:0007669"/>
    <property type="project" value="TreeGrafter"/>
</dbReference>
<evidence type="ECO:0000256" key="3">
    <source>
        <dbReference type="SAM" id="MobiDB-lite"/>
    </source>
</evidence>
<reference evidence="4" key="1">
    <citation type="submission" date="2020-05" db="EMBL/GenBank/DDBJ databases">
        <title>Mycena genomes resolve the evolution of fungal bioluminescence.</title>
        <authorList>
            <person name="Tsai I.J."/>
        </authorList>
    </citation>
    <scope>NUCLEOTIDE SEQUENCE</scope>
    <source>
        <strain evidence="4">CCC161011</strain>
    </source>
</reference>
<dbReference type="AlphaFoldDB" id="A0A8H6Z0K9"/>
<dbReference type="SUPFAM" id="SSF117281">
    <property type="entry name" value="Kelch motif"/>
    <property type="match status" value="1"/>
</dbReference>
<accession>A0A8H6Z0K9</accession>
<dbReference type="PANTHER" id="PTHR43503">
    <property type="entry name" value="MCG48959-RELATED"/>
    <property type="match status" value="1"/>
</dbReference>
<feature type="region of interest" description="Disordered" evidence="3">
    <location>
        <begin position="580"/>
        <end position="643"/>
    </location>
</feature>